<evidence type="ECO:0000256" key="5">
    <source>
        <dbReference type="SAM" id="MobiDB-lite"/>
    </source>
</evidence>
<feature type="region of interest" description="Disordered" evidence="5">
    <location>
        <begin position="181"/>
        <end position="214"/>
    </location>
</feature>
<dbReference type="GO" id="GO:0005634">
    <property type="term" value="C:nucleus"/>
    <property type="evidence" value="ECO:0007669"/>
    <property type="project" value="UniProtKB-UniRule"/>
</dbReference>
<dbReference type="FunFam" id="1.10.30.10:FF:000041">
    <property type="entry name" value="HMG box family protein"/>
    <property type="match status" value="1"/>
</dbReference>
<feature type="DNA-binding region" description="HMG box" evidence="4">
    <location>
        <begin position="127"/>
        <end position="195"/>
    </location>
</feature>
<protein>
    <recommendedName>
        <fullName evidence="6">HMG box domain-containing protein</fullName>
    </recommendedName>
</protein>
<proteinExistence type="predicted"/>
<gene>
    <name evidence="7" type="ORF">EJ08DRAFT_19327</name>
</gene>
<dbReference type="PANTHER" id="PTHR10270:SF161">
    <property type="entry name" value="SEX-DETERMINING REGION Y PROTEIN"/>
    <property type="match status" value="1"/>
</dbReference>
<dbReference type="GO" id="GO:0030154">
    <property type="term" value="P:cell differentiation"/>
    <property type="evidence" value="ECO:0007669"/>
    <property type="project" value="TreeGrafter"/>
</dbReference>
<keyword evidence="1" id="KW-0805">Transcription regulation</keyword>
<feature type="compositionally biased region" description="Acidic residues" evidence="5">
    <location>
        <begin position="587"/>
        <end position="598"/>
    </location>
</feature>
<evidence type="ECO:0000256" key="3">
    <source>
        <dbReference type="ARBA" id="ARBA00023163"/>
    </source>
</evidence>
<dbReference type="OrthoDB" id="6247875at2759"/>
<dbReference type="Pfam" id="PF00505">
    <property type="entry name" value="HMG_box"/>
    <property type="match status" value="1"/>
</dbReference>
<feature type="compositionally biased region" description="Polar residues" evidence="5">
    <location>
        <begin position="35"/>
        <end position="48"/>
    </location>
</feature>
<sequence>MSHSVVSIPNPIPDKPSGVVKDVDPSPALARLRSNKQYESQSQRSAGVSAQRPHLSQPDSSPLDDFQAVDSAPARMTRKRVAHLANLEDAALHKSIAQVSRNPAENTESPGGGPISSICLCQPDPKIPRPRNAFILYRQRHQQNIIAQHPGLPNPEISKIAGELWRAEPDEVKNEWKSLAEEEKNRHAQQYPDYRFQPRHKNKTSPTSTTADKLRCNKCGGRSIISTSSPFASPSGLTPRKPALFTPSGISPLTPSSNNSTNTSPRQLPALQGLNIATPRSNPQQIAAQMGTRYAGENNDDMDAKRRRYNGYNPNNPRPKLGRPMTGGLPPPSAYQYPPPPLGFDIRRGSLPPPPGLPYHTPRNSIRKLSISPPDDQIHPAIVAMGPPPPPRGYAIGRNGLHGYPHTPITAQSHGLPVMTHSRQNSESLRLPPLRSPGVGDQSRSVEAMVKSIPYFGKLKVLRCIAPPLKEPSLASPSPSRIRGSIISVEGDDKADVDGVLQHLSESLKRSDEFEVRILTGPKEPRGRVGFKDFFLEVATWHEKAREMIDFITAADSSDEGSVATNQRTSISSSQKGPNETDKMMMDEDEPEEGEIVETVERSQEDQQRAKELERKKEEMNQSIERESEKRRKSEQFEKDRKIPLLLISNYILHASDAWACSLPIGDGYSPADHWQWVATLWRGVVGADHTVYVKSTDKEEPVSAISAESQWPTGKPSVEIKEEIGGLVVRKDKDKIEEGAMRRMAFEVGEWVRAAAANAAQGI</sequence>
<feature type="region of interest" description="Disordered" evidence="5">
    <location>
        <begin position="557"/>
        <end position="635"/>
    </location>
</feature>
<feature type="compositionally biased region" description="Basic and acidic residues" evidence="5">
    <location>
        <begin position="599"/>
        <end position="635"/>
    </location>
</feature>
<accession>A0A9P4NZ73</accession>
<feature type="compositionally biased region" description="Pro residues" evidence="5">
    <location>
        <begin position="329"/>
        <end position="342"/>
    </location>
</feature>
<dbReference type="PROSITE" id="PS50118">
    <property type="entry name" value="HMG_BOX_2"/>
    <property type="match status" value="1"/>
</dbReference>
<feature type="region of interest" description="Disordered" evidence="5">
    <location>
        <begin position="1"/>
        <end position="71"/>
    </location>
</feature>
<feature type="region of interest" description="Disordered" evidence="5">
    <location>
        <begin position="295"/>
        <end position="376"/>
    </location>
</feature>
<dbReference type="GO" id="GO:0001228">
    <property type="term" value="F:DNA-binding transcription activator activity, RNA polymerase II-specific"/>
    <property type="evidence" value="ECO:0007669"/>
    <property type="project" value="TreeGrafter"/>
</dbReference>
<keyword evidence="4" id="KW-0539">Nucleus</keyword>
<dbReference type="GO" id="GO:0000978">
    <property type="term" value="F:RNA polymerase II cis-regulatory region sequence-specific DNA binding"/>
    <property type="evidence" value="ECO:0007669"/>
    <property type="project" value="TreeGrafter"/>
</dbReference>
<dbReference type="InterPro" id="IPR050140">
    <property type="entry name" value="SRY-related_HMG-box_TF-like"/>
</dbReference>
<dbReference type="AlphaFoldDB" id="A0A9P4NZ73"/>
<evidence type="ECO:0000313" key="8">
    <source>
        <dbReference type="Proteomes" id="UP000800235"/>
    </source>
</evidence>
<feature type="compositionally biased region" description="Low complexity" evidence="5">
    <location>
        <begin position="310"/>
        <end position="319"/>
    </location>
</feature>
<dbReference type="SMART" id="SM00398">
    <property type="entry name" value="HMG"/>
    <property type="match status" value="1"/>
</dbReference>
<feature type="compositionally biased region" description="Polar residues" evidence="5">
    <location>
        <begin position="563"/>
        <end position="578"/>
    </location>
</feature>
<evidence type="ECO:0000256" key="1">
    <source>
        <dbReference type="ARBA" id="ARBA00023015"/>
    </source>
</evidence>
<name>A0A9P4NZ73_9PEZI</name>
<dbReference type="SUPFAM" id="SSF47095">
    <property type="entry name" value="HMG-box"/>
    <property type="match status" value="1"/>
</dbReference>
<feature type="domain" description="HMG box" evidence="6">
    <location>
        <begin position="127"/>
        <end position="195"/>
    </location>
</feature>
<dbReference type="InterPro" id="IPR009071">
    <property type="entry name" value="HMG_box_dom"/>
</dbReference>
<dbReference type="Gene3D" id="1.10.30.10">
    <property type="entry name" value="High mobility group box domain"/>
    <property type="match status" value="1"/>
</dbReference>
<dbReference type="Proteomes" id="UP000800235">
    <property type="component" value="Unassembled WGS sequence"/>
</dbReference>
<keyword evidence="2 4" id="KW-0238">DNA-binding</keyword>
<evidence type="ECO:0000259" key="6">
    <source>
        <dbReference type="PROSITE" id="PS50118"/>
    </source>
</evidence>
<dbReference type="GO" id="GO:0000122">
    <property type="term" value="P:negative regulation of transcription by RNA polymerase II"/>
    <property type="evidence" value="ECO:0007669"/>
    <property type="project" value="TreeGrafter"/>
</dbReference>
<feature type="compositionally biased region" description="Polar residues" evidence="5">
    <location>
        <begin position="227"/>
        <end position="236"/>
    </location>
</feature>
<keyword evidence="8" id="KW-1185">Reference proteome</keyword>
<evidence type="ECO:0000256" key="4">
    <source>
        <dbReference type="PROSITE-ProRule" id="PRU00267"/>
    </source>
</evidence>
<evidence type="ECO:0000256" key="2">
    <source>
        <dbReference type="ARBA" id="ARBA00023125"/>
    </source>
</evidence>
<evidence type="ECO:0000313" key="7">
    <source>
        <dbReference type="EMBL" id="KAF2433953.1"/>
    </source>
</evidence>
<dbReference type="EMBL" id="MU007018">
    <property type="protein sequence ID" value="KAF2433953.1"/>
    <property type="molecule type" value="Genomic_DNA"/>
</dbReference>
<dbReference type="CDD" id="cd01389">
    <property type="entry name" value="HMG-box_ROX1-like"/>
    <property type="match status" value="1"/>
</dbReference>
<reference evidence="7" key="1">
    <citation type="journal article" date="2020" name="Stud. Mycol.">
        <title>101 Dothideomycetes genomes: a test case for predicting lifestyles and emergence of pathogens.</title>
        <authorList>
            <person name="Haridas S."/>
            <person name="Albert R."/>
            <person name="Binder M."/>
            <person name="Bloem J."/>
            <person name="Labutti K."/>
            <person name="Salamov A."/>
            <person name="Andreopoulos B."/>
            <person name="Baker S."/>
            <person name="Barry K."/>
            <person name="Bills G."/>
            <person name="Bluhm B."/>
            <person name="Cannon C."/>
            <person name="Castanera R."/>
            <person name="Culley D."/>
            <person name="Daum C."/>
            <person name="Ezra D."/>
            <person name="Gonzalez J."/>
            <person name="Henrissat B."/>
            <person name="Kuo A."/>
            <person name="Liang C."/>
            <person name="Lipzen A."/>
            <person name="Lutzoni F."/>
            <person name="Magnuson J."/>
            <person name="Mondo S."/>
            <person name="Nolan M."/>
            <person name="Ohm R."/>
            <person name="Pangilinan J."/>
            <person name="Park H.-J."/>
            <person name="Ramirez L."/>
            <person name="Alfaro M."/>
            <person name="Sun H."/>
            <person name="Tritt A."/>
            <person name="Yoshinaga Y."/>
            <person name="Zwiers L.-H."/>
            <person name="Turgeon B."/>
            <person name="Goodwin S."/>
            <person name="Spatafora J."/>
            <person name="Crous P."/>
            <person name="Grigoriev I."/>
        </authorList>
    </citation>
    <scope>NUCLEOTIDE SEQUENCE</scope>
    <source>
        <strain evidence="7">CBS 130266</strain>
    </source>
</reference>
<feature type="region of interest" description="Disordered" evidence="5">
    <location>
        <begin position="227"/>
        <end position="267"/>
    </location>
</feature>
<feature type="compositionally biased region" description="Low complexity" evidence="5">
    <location>
        <begin position="251"/>
        <end position="265"/>
    </location>
</feature>
<keyword evidence="3" id="KW-0804">Transcription</keyword>
<feature type="region of interest" description="Disordered" evidence="5">
    <location>
        <begin position="424"/>
        <end position="443"/>
    </location>
</feature>
<comment type="caution">
    <text evidence="7">The sequence shown here is derived from an EMBL/GenBank/DDBJ whole genome shotgun (WGS) entry which is preliminary data.</text>
</comment>
<organism evidence="7 8">
    <name type="scientific">Tothia fuscella</name>
    <dbReference type="NCBI Taxonomy" id="1048955"/>
    <lineage>
        <taxon>Eukaryota</taxon>
        <taxon>Fungi</taxon>
        <taxon>Dikarya</taxon>
        <taxon>Ascomycota</taxon>
        <taxon>Pezizomycotina</taxon>
        <taxon>Dothideomycetes</taxon>
        <taxon>Pleosporomycetidae</taxon>
        <taxon>Venturiales</taxon>
        <taxon>Cylindrosympodiaceae</taxon>
        <taxon>Tothia</taxon>
    </lineage>
</organism>
<dbReference type="InterPro" id="IPR036910">
    <property type="entry name" value="HMG_box_dom_sf"/>
</dbReference>
<dbReference type="PANTHER" id="PTHR10270">
    <property type="entry name" value="SOX TRANSCRIPTION FACTOR"/>
    <property type="match status" value="1"/>
</dbReference>